<organism evidence="1 2">
    <name type="scientific">Roseibium alexandrii</name>
    <dbReference type="NCBI Taxonomy" id="388408"/>
    <lineage>
        <taxon>Bacteria</taxon>
        <taxon>Pseudomonadati</taxon>
        <taxon>Pseudomonadota</taxon>
        <taxon>Alphaproteobacteria</taxon>
        <taxon>Hyphomicrobiales</taxon>
        <taxon>Stappiaceae</taxon>
        <taxon>Roseibium</taxon>
    </lineage>
</organism>
<dbReference type="EMBL" id="CXWD01000004">
    <property type="protein sequence ID" value="CTQ67181.1"/>
    <property type="molecule type" value="Genomic_DNA"/>
</dbReference>
<protein>
    <submittedName>
        <fullName evidence="1">Uncharacterized protein</fullName>
    </submittedName>
</protein>
<reference evidence="2" key="1">
    <citation type="submission" date="2015-07" db="EMBL/GenBank/DDBJ databases">
        <authorList>
            <person name="Rodrigo-Torres Lidia"/>
            <person name="Arahal R.David."/>
        </authorList>
    </citation>
    <scope>NUCLEOTIDE SEQUENCE [LARGE SCALE GENOMIC DNA]</scope>
    <source>
        <strain evidence="2">CECT 5112</strain>
    </source>
</reference>
<accession>A0A0M6ZY21</accession>
<name>A0A0M6ZY21_9HYPH</name>
<dbReference type="STRING" id="388408.LAX5112_01252"/>
<dbReference type="RefSeq" id="WP_055671087.1">
    <property type="nucleotide sequence ID" value="NZ_CXWD01000004.1"/>
</dbReference>
<dbReference type="AlphaFoldDB" id="A0A0M6ZY21"/>
<keyword evidence="2" id="KW-1185">Reference proteome</keyword>
<gene>
    <name evidence="1" type="ORF">LAX5112_01252</name>
</gene>
<dbReference type="Proteomes" id="UP000053235">
    <property type="component" value="Unassembled WGS sequence"/>
</dbReference>
<proteinExistence type="predicted"/>
<evidence type="ECO:0000313" key="2">
    <source>
        <dbReference type="Proteomes" id="UP000053235"/>
    </source>
</evidence>
<evidence type="ECO:0000313" key="1">
    <source>
        <dbReference type="EMBL" id="CTQ67181.1"/>
    </source>
</evidence>
<sequence>MKPLPQTRSVANRPVPPIKLARMRLRTFRPDSSTYRSGWTKTGHMDCLVFITVPRVDALSGSEGGRP</sequence>